<sequence length="281" mass="32301">MHTGHACHYVSNVYLSVIDRTEGIRLLLIYHVGGWNRMNILLLLVRMLYHCIRHSLRNSILPRDILYVLRIHRLLSQLSDIRVDLLVRIILRVHRLLDVLSAKLEYRTVQTFRIRYGTTYIRRANITRVNNAATTTTTTTSDAATTTASTLHANILIRKLTATAIKYLFCISLTFCCFRLAAGDCVCAAMSEMLRLDMRGVSEESRESRLVSDSVESPPDTEVSSSQDLILILKLHRQSIERRRRCCVHGGTYPSSLVVLEKLRKNLWTLSHDVRGHWCRQ</sequence>
<protein>
    <submittedName>
        <fullName evidence="1">Uncharacterized protein</fullName>
    </submittedName>
</protein>
<evidence type="ECO:0000313" key="1">
    <source>
        <dbReference type="EMBL" id="KAL0119700.1"/>
    </source>
</evidence>
<keyword evidence="2" id="KW-1185">Reference proteome</keyword>
<gene>
    <name evidence="1" type="ORF">PUN28_007858</name>
</gene>
<reference evidence="1 2" key="1">
    <citation type="submission" date="2023-03" db="EMBL/GenBank/DDBJ databases">
        <title>High recombination rates correlate with genetic variation in Cardiocondyla obscurior ants.</title>
        <authorList>
            <person name="Errbii M."/>
        </authorList>
    </citation>
    <scope>NUCLEOTIDE SEQUENCE [LARGE SCALE GENOMIC DNA]</scope>
    <source>
        <strain evidence="1">Alpha-2009</strain>
        <tissue evidence="1">Whole body</tissue>
    </source>
</reference>
<dbReference type="AlphaFoldDB" id="A0AAW2G040"/>
<name>A0AAW2G040_9HYME</name>
<organism evidence="1 2">
    <name type="scientific">Cardiocondyla obscurior</name>
    <dbReference type="NCBI Taxonomy" id="286306"/>
    <lineage>
        <taxon>Eukaryota</taxon>
        <taxon>Metazoa</taxon>
        <taxon>Ecdysozoa</taxon>
        <taxon>Arthropoda</taxon>
        <taxon>Hexapoda</taxon>
        <taxon>Insecta</taxon>
        <taxon>Pterygota</taxon>
        <taxon>Neoptera</taxon>
        <taxon>Endopterygota</taxon>
        <taxon>Hymenoptera</taxon>
        <taxon>Apocrita</taxon>
        <taxon>Aculeata</taxon>
        <taxon>Formicoidea</taxon>
        <taxon>Formicidae</taxon>
        <taxon>Myrmicinae</taxon>
        <taxon>Cardiocondyla</taxon>
    </lineage>
</organism>
<dbReference type="EMBL" id="JADYXP020000007">
    <property type="protein sequence ID" value="KAL0119700.1"/>
    <property type="molecule type" value="Genomic_DNA"/>
</dbReference>
<dbReference type="Proteomes" id="UP001430953">
    <property type="component" value="Unassembled WGS sequence"/>
</dbReference>
<evidence type="ECO:0000313" key="2">
    <source>
        <dbReference type="Proteomes" id="UP001430953"/>
    </source>
</evidence>
<accession>A0AAW2G040</accession>
<comment type="caution">
    <text evidence="1">The sequence shown here is derived from an EMBL/GenBank/DDBJ whole genome shotgun (WGS) entry which is preliminary data.</text>
</comment>
<proteinExistence type="predicted"/>